<dbReference type="EMBL" id="JABZGR010000022">
    <property type="protein sequence ID" value="MBF0970774.1"/>
    <property type="molecule type" value="Genomic_DNA"/>
</dbReference>
<reference evidence="1" key="1">
    <citation type="submission" date="2020-04" db="EMBL/GenBank/DDBJ databases">
        <title>Deep metagenomics examines the oral microbiome during advanced dental caries in children, revealing novel taxa and co-occurrences with host molecules.</title>
        <authorList>
            <person name="Baker J.L."/>
            <person name="Morton J.T."/>
            <person name="Dinis M."/>
            <person name="Alvarez R."/>
            <person name="Tran N.C."/>
            <person name="Knight R."/>
            <person name="Edlund A."/>
        </authorList>
    </citation>
    <scope>NUCLEOTIDE SEQUENCE</scope>
    <source>
        <strain evidence="1">JCVI_34_bin.1</strain>
    </source>
</reference>
<accession>A0A929RZZ5</accession>
<name>A0A929RZZ5_9BACT</name>
<sequence length="80" mass="9108">MFAIFNSLRKIPSLRTKIPSLGTKVRCAWEKSPKPWEQIGTGMDEKRKHLLPALFTAHADLDAFSFISAFVKDDDISAWE</sequence>
<evidence type="ECO:0000313" key="1">
    <source>
        <dbReference type="EMBL" id="MBF0970774.1"/>
    </source>
</evidence>
<evidence type="ECO:0000313" key="2">
    <source>
        <dbReference type="Proteomes" id="UP000704068"/>
    </source>
</evidence>
<gene>
    <name evidence="1" type="ORF">HXK21_07005</name>
</gene>
<protein>
    <submittedName>
        <fullName evidence="1">Uncharacterized protein</fullName>
    </submittedName>
</protein>
<comment type="caution">
    <text evidence="1">The sequence shown here is derived from an EMBL/GenBank/DDBJ whole genome shotgun (WGS) entry which is preliminary data.</text>
</comment>
<dbReference type="AlphaFoldDB" id="A0A929RZZ5"/>
<dbReference type="Proteomes" id="UP000704068">
    <property type="component" value="Unassembled WGS sequence"/>
</dbReference>
<proteinExistence type="predicted"/>
<organism evidence="1 2">
    <name type="scientific">Alloprevotella tannerae</name>
    <dbReference type="NCBI Taxonomy" id="76122"/>
    <lineage>
        <taxon>Bacteria</taxon>
        <taxon>Pseudomonadati</taxon>
        <taxon>Bacteroidota</taxon>
        <taxon>Bacteroidia</taxon>
        <taxon>Bacteroidales</taxon>
        <taxon>Prevotellaceae</taxon>
        <taxon>Alloprevotella</taxon>
    </lineage>
</organism>